<dbReference type="RefSeq" id="WP_012676248.1">
    <property type="nucleotide sequence ID" value="NC_012440.1"/>
</dbReference>
<organism evidence="1 2">
    <name type="scientific">Persephonella marina (strain DSM 14350 / EX-H1)</name>
    <dbReference type="NCBI Taxonomy" id="123214"/>
    <lineage>
        <taxon>Bacteria</taxon>
        <taxon>Pseudomonadati</taxon>
        <taxon>Aquificota</taxon>
        <taxon>Aquificia</taxon>
        <taxon>Aquificales</taxon>
        <taxon>Hydrogenothermaceae</taxon>
        <taxon>Persephonella</taxon>
    </lineage>
</organism>
<protein>
    <submittedName>
        <fullName evidence="1">Uncharacterized protein</fullName>
    </submittedName>
</protein>
<proteinExistence type="predicted"/>
<gene>
    <name evidence="1" type="ordered locus">PERMA_1228</name>
</gene>
<dbReference type="KEGG" id="pmx:PERMA_1228"/>
<dbReference type="AlphaFoldDB" id="C0QQQ5"/>
<keyword evidence="2" id="KW-1185">Reference proteome</keyword>
<reference evidence="1 2" key="1">
    <citation type="journal article" date="2009" name="J. Bacteriol.">
        <title>Complete and draft genome sequences of six members of the Aquificales.</title>
        <authorList>
            <person name="Reysenbach A.L."/>
            <person name="Hamamura N."/>
            <person name="Podar M."/>
            <person name="Griffiths E."/>
            <person name="Ferreira S."/>
            <person name="Hochstein R."/>
            <person name="Heidelberg J."/>
            <person name="Johnson J."/>
            <person name="Mead D."/>
            <person name="Pohorille A."/>
            <person name="Sarmiento M."/>
            <person name="Schweighofer K."/>
            <person name="Seshadri R."/>
            <person name="Voytek M.A."/>
        </authorList>
    </citation>
    <scope>NUCLEOTIDE SEQUENCE [LARGE SCALE GENOMIC DNA]</scope>
    <source>
        <strain evidence="2">DSM 14350 / EX-H1</strain>
    </source>
</reference>
<dbReference type="EMBL" id="CP001230">
    <property type="protein sequence ID" value="ACO04010.1"/>
    <property type="molecule type" value="Genomic_DNA"/>
</dbReference>
<accession>C0QQQ5</accession>
<evidence type="ECO:0000313" key="1">
    <source>
        <dbReference type="EMBL" id="ACO04010.1"/>
    </source>
</evidence>
<dbReference type="STRING" id="123214.PERMA_1228"/>
<evidence type="ECO:0000313" key="2">
    <source>
        <dbReference type="Proteomes" id="UP000001366"/>
    </source>
</evidence>
<dbReference type="Proteomes" id="UP000001366">
    <property type="component" value="Chromosome"/>
</dbReference>
<dbReference type="PaxDb" id="123214-PERMA_1228"/>
<name>C0QQQ5_PERMH</name>
<dbReference type="OrthoDB" id="13689at2"/>
<sequence length="336" mass="39683">MKLNRYIYNSIKKRFQNLDIIEESVKAGHSYIKRSEIIFENKKIKGVPVSTGYIGKGIIEGRVYSIENLTPSVIFQENLKGKIIYIKNVEKPEKLRYLLPLKPEAVIINREFKRPLFIEEFPVIYIPSLIRDGEIKIQLNTKKTEESVKNIYFDIGYGAYFLFLVFPYDSRYQTKDSIDFYGSFQVTKEIIRRLLEVKKPSGYRIRVLFSDHKYTGYRPLKEHIKKIDSDLILSIINTENSGLGNEKLIIKTDRNIIDSFHFERIKHLLGKLNLPLKTDRLEAFYFPDFKVPVVWFSSQPNNNIYTLKKEFLNRELIDRFASNLFYIMNNLYKEIG</sequence>
<dbReference type="HOGENOM" id="CLU_825975_0_0_0"/>